<feature type="compositionally biased region" description="Low complexity" evidence="2">
    <location>
        <begin position="363"/>
        <end position="383"/>
    </location>
</feature>
<dbReference type="SMART" id="SM00066">
    <property type="entry name" value="GAL4"/>
    <property type="match status" value="1"/>
</dbReference>
<dbReference type="Pfam" id="PF00172">
    <property type="entry name" value="Zn_clus"/>
    <property type="match status" value="1"/>
</dbReference>
<feature type="compositionally biased region" description="Basic and acidic residues" evidence="2">
    <location>
        <begin position="1"/>
        <end position="11"/>
    </location>
</feature>
<feature type="region of interest" description="Disordered" evidence="2">
    <location>
        <begin position="337"/>
        <end position="383"/>
    </location>
</feature>
<sequence length="480" mass="52277">MRHQHSSDRNLTHSRSHPSRDDPRSGPYQVSKQTKSGSSTRDSRKDSTNGTSRRRIPVACQRCRKRKIKCSGDYPDGTGCEHCRSIGEGSLCQFERVGTLKEPAQWRPVTDQFPLHPTLIQGIQQDLTRQASKPSQISSQYELIAGKSNSQYPYTQTYGEHAFQEAYGLNTHAIIPLSDHLNGSTASEDIRRTYGSQSRPQTGFTTQTSPTFYAGNLVQYSSCGNTPVARYSTIGTENVAPFGMASLHLSLPITAGDRQLPAPNIYRGSSSTASSSSRKQSYTGFEGTIGVNIEEDSSTSDYAKGPPLWSAADHTHISDGRHNSVTAINIHAPMVSLSSNGLRNPTTNSSGQPSMIVYNSTISDNPDSYTSPSTSPTYEYNTTSDHSASTLVLSSQVTQTSNMSVLASVATASNDLDSSDNSSNGDTSPTNTNYTTSPLKTIPYRNRNSRSNTESHHRHNIEVVTSSSRDMKSQSSQKAY</sequence>
<keyword evidence="5" id="KW-1185">Reference proteome</keyword>
<protein>
    <recommendedName>
        <fullName evidence="3">Zn(2)-C6 fungal-type domain-containing protein</fullName>
    </recommendedName>
</protein>
<evidence type="ECO:0000256" key="2">
    <source>
        <dbReference type="SAM" id="MobiDB-lite"/>
    </source>
</evidence>
<dbReference type="PROSITE" id="PS50048">
    <property type="entry name" value="ZN2_CY6_FUNGAL_2"/>
    <property type="match status" value="1"/>
</dbReference>
<dbReference type="AlphaFoldDB" id="A0A9P4SB72"/>
<feature type="compositionally biased region" description="Polar residues" evidence="2">
    <location>
        <begin position="337"/>
        <end position="362"/>
    </location>
</feature>
<dbReference type="CDD" id="cd00067">
    <property type="entry name" value="GAL4"/>
    <property type="match status" value="1"/>
</dbReference>
<dbReference type="SUPFAM" id="SSF57701">
    <property type="entry name" value="Zn2/Cys6 DNA-binding domain"/>
    <property type="match status" value="1"/>
</dbReference>
<reference evidence="4" key="1">
    <citation type="journal article" date="2020" name="Stud. Mycol.">
        <title>101 Dothideomycetes genomes: a test case for predicting lifestyles and emergence of pathogens.</title>
        <authorList>
            <person name="Haridas S."/>
            <person name="Albert R."/>
            <person name="Binder M."/>
            <person name="Bloem J."/>
            <person name="Labutti K."/>
            <person name="Salamov A."/>
            <person name="Andreopoulos B."/>
            <person name="Baker S."/>
            <person name="Barry K."/>
            <person name="Bills G."/>
            <person name="Bluhm B."/>
            <person name="Cannon C."/>
            <person name="Castanera R."/>
            <person name="Culley D."/>
            <person name="Daum C."/>
            <person name="Ezra D."/>
            <person name="Gonzalez J."/>
            <person name="Henrissat B."/>
            <person name="Kuo A."/>
            <person name="Liang C."/>
            <person name="Lipzen A."/>
            <person name="Lutzoni F."/>
            <person name="Magnuson J."/>
            <person name="Mondo S."/>
            <person name="Nolan M."/>
            <person name="Ohm R."/>
            <person name="Pangilinan J."/>
            <person name="Park H.-J."/>
            <person name="Ramirez L."/>
            <person name="Alfaro M."/>
            <person name="Sun H."/>
            <person name="Tritt A."/>
            <person name="Yoshinaga Y."/>
            <person name="Zwiers L.-H."/>
            <person name="Turgeon B."/>
            <person name="Goodwin S."/>
            <person name="Spatafora J."/>
            <person name="Crous P."/>
            <person name="Grigoriev I."/>
        </authorList>
    </citation>
    <scope>NUCLEOTIDE SEQUENCE</scope>
    <source>
        <strain evidence="4">CBS 101060</strain>
    </source>
</reference>
<evidence type="ECO:0000256" key="1">
    <source>
        <dbReference type="ARBA" id="ARBA00023242"/>
    </source>
</evidence>
<dbReference type="GO" id="GO:0008270">
    <property type="term" value="F:zinc ion binding"/>
    <property type="evidence" value="ECO:0007669"/>
    <property type="project" value="InterPro"/>
</dbReference>
<dbReference type="EMBL" id="MU006095">
    <property type="protein sequence ID" value="KAF2839436.1"/>
    <property type="molecule type" value="Genomic_DNA"/>
</dbReference>
<dbReference type="InterPro" id="IPR036864">
    <property type="entry name" value="Zn2-C6_fun-type_DNA-bd_sf"/>
</dbReference>
<dbReference type="PANTHER" id="PTHR47783:SF1">
    <property type="entry name" value="ZN(II)2CYS6 TRANSCRIPTION FACTOR (EUROFUNG)"/>
    <property type="match status" value="1"/>
</dbReference>
<dbReference type="InterPro" id="IPR001138">
    <property type="entry name" value="Zn2Cys6_DnaBD"/>
</dbReference>
<dbReference type="PANTHER" id="PTHR47783">
    <property type="entry name" value="ZN(II)2CYS6 TRANSCRIPTION FACTOR (EUROFUNG)-RELATED"/>
    <property type="match status" value="1"/>
</dbReference>
<dbReference type="OrthoDB" id="5394557at2759"/>
<name>A0A9P4SB72_9PEZI</name>
<gene>
    <name evidence="4" type="ORF">M501DRAFT_1004071</name>
</gene>
<feature type="compositionally biased region" description="Low complexity" evidence="2">
    <location>
        <begin position="414"/>
        <end position="438"/>
    </location>
</feature>
<feature type="region of interest" description="Disordered" evidence="2">
    <location>
        <begin position="1"/>
        <end position="53"/>
    </location>
</feature>
<feature type="domain" description="Zn(2)-C6 fungal-type" evidence="3">
    <location>
        <begin position="59"/>
        <end position="94"/>
    </location>
</feature>
<dbReference type="PROSITE" id="PS00463">
    <property type="entry name" value="ZN2_CY6_FUNGAL_1"/>
    <property type="match status" value="1"/>
</dbReference>
<dbReference type="Proteomes" id="UP000799429">
    <property type="component" value="Unassembled WGS sequence"/>
</dbReference>
<feature type="region of interest" description="Disordered" evidence="2">
    <location>
        <begin position="262"/>
        <end position="282"/>
    </location>
</feature>
<feature type="compositionally biased region" description="Polar residues" evidence="2">
    <location>
        <begin position="28"/>
        <end position="40"/>
    </location>
</feature>
<feature type="region of interest" description="Disordered" evidence="2">
    <location>
        <begin position="414"/>
        <end position="480"/>
    </location>
</feature>
<evidence type="ECO:0000313" key="4">
    <source>
        <dbReference type="EMBL" id="KAF2839436.1"/>
    </source>
</evidence>
<keyword evidence="1" id="KW-0539">Nucleus</keyword>
<dbReference type="GO" id="GO:0000981">
    <property type="term" value="F:DNA-binding transcription factor activity, RNA polymerase II-specific"/>
    <property type="evidence" value="ECO:0007669"/>
    <property type="project" value="InterPro"/>
</dbReference>
<comment type="caution">
    <text evidence="4">The sequence shown here is derived from an EMBL/GenBank/DDBJ whole genome shotgun (WGS) entry which is preliminary data.</text>
</comment>
<feature type="compositionally biased region" description="Low complexity" evidence="2">
    <location>
        <begin position="269"/>
        <end position="281"/>
    </location>
</feature>
<evidence type="ECO:0000259" key="3">
    <source>
        <dbReference type="PROSITE" id="PS50048"/>
    </source>
</evidence>
<evidence type="ECO:0000313" key="5">
    <source>
        <dbReference type="Proteomes" id="UP000799429"/>
    </source>
</evidence>
<accession>A0A9P4SB72</accession>
<dbReference type="Gene3D" id="4.10.240.10">
    <property type="entry name" value="Zn(2)-C6 fungal-type DNA-binding domain"/>
    <property type="match status" value="1"/>
</dbReference>
<organism evidence="4 5">
    <name type="scientific">Patellaria atrata CBS 101060</name>
    <dbReference type="NCBI Taxonomy" id="1346257"/>
    <lineage>
        <taxon>Eukaryota</taxon>
        <taxon>Fungi</taxon>
        <taxon>Dikarya</taxon>
        <taxon>Ascomycota</taxon>
        <taxon>Pezizomycotina</taxon>
        <taxon>Dothideomycetes</taxon>
        <taxon>Dothideomycetes incertae sedis</taxon>
        <taxon>Patellariales</taxon>
        <taxon>Patellariaceae</taxon>
        <taxon>Patellaria</taxon>
    </lineage>
</organism>
<proteinExistence type="predicted"/>